<dbReference type="Proteomes" id="UP000048965">
    <property type="component" value="Unassembled WGS sequence"/>
</dbReference>
<dbReference type="OrthoDB" id="4331334at2"/>
<organism evidence="2 3">
    <name type="scientific">Streptomyces lydicamycinicus</name>
    <dbReference type="NCBI Taxonomy" id="1546107"/>
    <lineage>
        <taxon>Bacteria</taxon>
        <taxon>Bacillati</taxon>
        <taxon>Actinomycetota</taxon>
        <taxon>Actinomycetes</taxon>
        <taxon>Kitasatosporales</taxon>
        <taxon>Streptomycetaceae</taxon>
        <taxon>Streptomyces</taxon>
    </lineage>
</organism>
<feature type="region of interest" description="Disordered" evidence="1">
    <location>
        <begin position="99"/>
        <end position="133"/>
    </location>
</feature>
<feature type="compositionally biased region" description="Pro residues" evidence="1">
    <location>
        <begin position="122"/>
        <end position="133"/>
    </location>
</feature>
<sequence>MTVFAQALHADLFGLPADDEPLPTALDTLLQATHTATAPEQQTAILRQVAEQLRNGAEIIQRYQYRAQWDRLPDDVAEQLRDAHDQAQQVAQTLDLVAPAFSSPPAAPELPGPQSRHTAAPPARPTPPAGRRR</sequence>
<evidence type="ECO:0000256" key="1">
    <source>
        <dbReference type="SAM" id="MobiDB-lite"/>
    </source>
</evidence>
<keyword evidence="3" id="KW-1185">Reference proteome</keyword>
<accession>A0A0N7YMS3</accession>
<protein>
    <submittedName>
        <fullName evidence="2">Uncharacterized protein</fullName>
    </submittedName>
</protein>
<dbReference type="RefSeq" id="WP_042161366.1">
    <property type="nucleotide sequence ID" value="NZ_BBNO01000010.1"/>
</dbReference>
<comment type="caution">
    <text evidence="2">The sequence shown here is derived from an EMBL/GenBank/DDBJ whole genome shotgun (WGS) entry which is preliminary data.</text>
</comment>
<evidence type="ECO:0000313" key="3">
    <source>
        <dbReference type="Proteomes" id="UP000048965"/>
    </source>
</evidence>
<dbReference type="EMBL" id="BBNO01000010">
    <property type="protein sequence ID" value="GAO12411.1"/>
    <property type="molecule type" value="Genomic_DNA"/>
</dbReference>
<reference evidence="3" key="1">
    <citation type="submission" date="2014-09" db="EMBL/GenBank/DDBJ databases">
        <title>Whole genome shotgun sequence of Streptomyces sp. NBRC 110027.</title>
        <authorList>
            <person name="Komaki H."/>
            <person name="Ichikawa N."/>
            <person name="Katano-Makiyama Y."/>
            <person name="Hosoyama A."/>
            <person name="Hashimoto M."/>
            <person name="Uohara A."/>
            <person name="Kitahashi Y."/>
            <person name="Ohji S."/>
            <person name="Kimura A."/>
            <person name="Yamazoe A."/>
            <person name="Igarashi Y."/>
            <person name="Fujita N."/>
        </authorList>
    </citation>
    <scope>NUCLEOTIDE SEQUENCE [LARGE SCALE GENOMIC DNA]</scope>
    <source>
        <strain evidence="3">NBRC 110027</strain>
    </source>
</reference>
<gene>
    <name evidence="2" type="ORF">TPA0598_10_03810</name>
</gene>
<proteinExistence type="predicted"/>
<reference evidence="2 3" key="2">
    <citation type="journal article" date="2015" name="Stand. Genomic Sci.">
        <title>Draft genome sequence of marine-derived Streptomyces sp. TP-A0598, a producer of anti-MRSA antibiotic lydicamycins.</title>
        <authorList>
            <person name="Komaki H."/>
            <person name="Ichikawa N."/>
            <person name="Hosoyama A."/>
            <person name="Fujita N."/>
            <person name="Igarashi Y."/>
        </authorList>
    </citation>
    <scope>NUCLEOTIDE SEQUENCE [LARGE SCALE GENOMIC DNA]</scope>
    <source>
        <strain evidence="2 3">NBRC 110027</strain>
    </source>
</reference>
<dbReference type="AlphaFoldDB" id="A0A0N7YMS3"/>
<evidence type="ECO:0000313" key="2">
    <source>
        <dbReference type="EMBL" id="GAO12411.1"/>
    </source>
</evidence>
<name>A0A0N7YMS3_9ACTN</name>